<dbReference type="GeneID" id="93076402"/>
<proteinExistence type="inferred from homology"/>
<reference evidence="7 8" key="1">
    <citation type="journal article" date="2013" name="Genome Announc.">
        <title>Complete Genome Sequence of a Chinese Strain of 'Candidatus Liberibacter asiaticus'.</title>
        <authorList>
            <person name="Lin H."/>
            <person name="Han C.S."/>
            <person name="Liu B."/>
            <person name="Lou B."/>
            <person name="Bai X."/>
            <person name="Deng C."/>
            <person name="Civerolo E.L."/>
            <person name="Gupta G."/>
        </authorList>
    </citation>
    <scope>NUCLEOTIDE SEQUENCE [LARGE SCALE GENOMIC DNA]</scope>
    <source>
        <strain evidence="8">gxpsy</strain>
    </source>
</reference>
<dbReference type="NCBIfam" id="TIGR01161">
    <property type="entry name" value="purK"/>
    <property type="match status" value="1"/>
</dbReference>
<keyword evidence="2 4" id="KW-0658">Purine biosynthesis</keyword>
<evidence type="ECO:0000259" key="6">
    <source>
        <dbReference type="PROSITE" id="PS50975"/>
    </source>
</evidence>
<dbReference type="NCBIfam" id="NF004679">
    <property type="entry name" value="PRK06019.1-5"/>
    <property type="match status" value="1"/>
</dbReference>
<protein>
    <recommendedName>
        <fullName evidence="4 5">N5-carboxyaminoimidazole ribonucleotide synthase</fullName>
        <shortName evidence="4 5">N5-CAIR synthase</shortName>
        <ecNumber evidence="4 5">6.3.4.18</ecNumber>
    </recommendedName>
    <alternativeName>
        <fullName evidence="4 5">5-(carboxyamino)imidazole ribonucleotide synthetase</fullName>
    </alternativeName>
</protein>
<dbReference type="Pfam" id="PF17769">
    <property type="entry name" value="PurK_C"/>
    <property type="match status" value="1"/>
</dbReference>
<comment type="subunit">
    <text evidence="4 5">Homodimer.</text>
</comment>
<feature type="binding site" evidence="4">
    <location>
        <position position="142"/>
    </location>
    <ligand>
        <name>ATP</name>
        <dbReference type="ChEBI" id="CHEBI:30616"/>
    </ligand>
</feature>
<dbReference type="Gene3D" id="3.30.1490.20">
    <property type="entry name" value="ATP-grasp fold, A domain"/>
    <property type="match status" value="1"/>
</dbReference>
<evidence type="ECO:0000256" key="1">
    <source>
        <dbReference type="ARBA" id="ARBA00022741"/>
    </source>
</evidence>
<dbReference type="SUPFAM" id="SSF51246">
    <property type="entry name" value="Rudiment single hybrid motif"/>
    <property type="match status" value="1"/>
</dbReference>
<feature type="binding site" evidence="4">
    <location>
        <begin position="147"/>
        <end position="153"/>
    </location>
    <ligand>
        <name>ATP</name>
        <dbReference type="ChEBI" id="CHEBI:30616"/>
    </ligand>
</feature>
<dbReference type="PANTHER" id="PTHR11609:SF5">
    <property type="entry name" value="PHOSPHORIBOSYLAMINOIMIDAZOLE CARBOXYLASE"/>
    <property type="match status" value="1"/>
</dbReference>
<gene>
    <name evidence="4 5" type="primary">purK</name>
    <name evidence="7" type="ORF">WSI_00115</name>
</gene>
<dbReference type="InterPro" id="IPR016185">
    <property type="entry name" value="PreATP-grasp_dom_sf"/>
</dbReference>
<comment type="pathway">
    <text evidence="4 5">Purine metabolism; IMP biosynthesis via de novo pathway; 5-amino-1-(5-phospho-D-ribosyl)imidazole-4-carboxylate from 5-amino-1-(5-phospho-D-ribosyl)imidazole (N5-CAIR route): step 1/2.</text>
</comment>
<dbReference type="Gene3D" id="3.40.50.20">
    <property type="match status" value="1"/>
</dbReference>
<dbReference type="SUPFAM" id="SSF56059">
    <property type="entry name" value="Glutathione synthetase ATP-binding domain-like"/>
    <property type="match status" value="1"/>
</dbReference>
<dbReference type="InterPro" id="IPR011761">
    <property type="entry name" value="ATP-grasp"/>
</dbReference>
<dbReference type="InterPro" id="IPR003135">
    <property type="entry name" value="ATP-grasp_carboxylate-amine"/>
</dbReference>
<dbReference type="InterPro" id="IPR054350">
    <property type="entry name" value="PurT/PurK_preATP-grasp"/>
</dbReference>
<dbReference type="PROSITE" id="PS50975">
    <property type="entry name" value="ATP_GRASP"/>
    <property type="match status" value="1"/>
</dbReference>
<accession>A0ABN4B3W9</accession>
<dbReference type="Pfam" id="PF02222">
    <property type="entry name" value="ATP-grasp"/>
    <property type="match status" value="1"/>
</dbReference>
<keyword evidence="1 4" id="KW-0547">Nucleotide-binding</keyword>
<sequence length="354" mass="39484">MKKKTIGIIGGGQLARMLSMSAARLGFCTVILDPDSNCPANQVSNQQIAARHDDIKALNTFADICDYATYESENIPEKSISYLSTLLPTYPSSRAIEISQDRLYEKKFFQESGLTTVDFYEINSQESLTNILGGFKGKGILKTRRLGYDGKGQKVYHENDCTQNLYASLGNVPLILERFTDFNCEISIIAARSLNGSICFYDPIQNTHVNGILHKSIVPASISQKTSLLAHSAMRKVLETLDYVGILCIEFFVTNDGNVIANEMAPRVHNSGHWTEASCVISQFEQHIRSITNLPLGNPNRHSNCVMYNIIGSDIDQYEQWLHCDSSVIHIYGKSQTLCGRKMGHVTQIYPKNP</sequence>
<evidence type="ECO:0000256" key="3">
    <source>
        <dbReference type="ARBA" id="ARBA00022840"/>
    </source>
</evidence>
<comment type="function">
    <text evidence="5">Catalyzes the ATP-dependent conversion of 5-aminoimidazole ribonucleotide (AIR) and HCO(3)- to N5-carboxyaminoimidazole ribonucleotide (N5-CAIR).</text>
</comment>
<dbReference type="InterPro" id="IPR013815">
    <property type="entry name" value="ATP_grasp_subdomain_1"/>
</dbReference>
<evidence type="ECO:0000313" key="7">
    <source>
        <dbReference type="EMBL" id="AGH16398.1"/>
    </source>
</evidence>
<evidence type="ECO:0000256" key="4">
    <source>
        <dbReference type="HAMAP-Rule" id="MF_01928"/>
    </source>
</evidence>
<evidence type="ECO:0000256" key="2">
    <source>
        <dbReference type="ARBA" id="ARBA00022755"/>
    </source>
</evidence>
<dbReference type="SUPFAM" id="SSF52440">
    <property type="entry name" value="PreATP-grasp domain"/>
    <property type="match status" value="1"/>
</dbReference>
<dbReference type="EC" id="6.3.4.18" evidence="4 5"/>
<dbReference type="InterPro" id="IPR005875">
    <property type="entry name" value="PurK"/>
</dbReference>
<dbReference type="EMBL" id="CP004005">
    <property type="protein sequence ID" value="AGH16398.1"/>
    <property type="molecule type" value="Genomic_DNA"/>
</dbReference>
<name>A0ABN4B3W9_LIBAS</name>
<dbReference type="RefSeq" id="WP_012778378.1">
    <property type="nucleotide sequence ID" value="NC_020549.1"/>
</dbReference>
<evidence type="ECO:0000256" key="5">
    <source>
        <dbReference type="RuleBase" id="RU361200"/>
    </source>
</evidence>
<feature type="binding site" evidence="4">
    <location>
        <position position="208"/>
    </location>
    <ligand>
        <name>ATP</name>
        <dbReference type="ChEBI" id="CHEBI:30616"/>
    </ligand>
</feature>
<feature type="binding site" evidence="4">
    <location>
        <position position="185"/>
    </location>
    <ligand>
        <name>ATP</name>
        <dbReference type="ChEBI" id="CHEBI:30616"/>
    </ligand>
</feature>
<dbReference type="Proteomes" id="UP000011820">
    <property type="component" value="Chromosome"/>
</dbReference>
<comment type="caution">
    <text evidence="4">Lacks conserved residue(s) required for the propagation of feature annotation.</text>
</comment>
<keyword evidence="3 4" id="KW-0067">ATP-binding</keyword>
<dbReference type="HAMAP" id="MF_01928">
    <property type="entry name" value="PurK"/>
    <property type="match status" value="1"/>
</dbReference>
<dbReference type="Gene3D" id="3.30.470.20">
    <property type="entry name" value="ATP-grasp fold, B domain"/>
    <property type="match status" value="1"/>
</dbReference>
<organism evidence="7 8">
    <name type="scientific">Candidatus Liberibacter asiaticus str. gxpsy</name>
    <dbReference type="NCBI Taxonomy" id="1174529"/>
    <lineage>
        <taxon>Bacteria</taxon>
        <taxon>Pseudomonadati</taxon>
        <taxon>Pseudomonadota</taxon>
        <taxon>Alphaproteobacteria</taxon>
        <taxon>Hyphomicrobiales</taxon>
        <taxon>Rhizobiaceae</taxon>
        <taxon>Liberibacter</taxon>
    </lineage>
</organism>
<feature type="domain" description="ATP-grasp" evidence="6">
    <location>
        <begin position="106"/>
        <end position="292"/>
    </location>
</feature>
<dbReference type="InterPro" id="IPR040686">
    <property type="entry name" value="PurK_C"/>
</dbReference>
<keyword evidence="8" id="KW-1185">Reference proteome</keyword>
<comment type="similarity">
    <text evidence="4 5">Belongs to the PurK/PurT family.</text>
</comment>
<feature type="binding site" evidence="4">
    <location>
        <position position="102"/>
    </location>
    <ligand>
        <name>ATP</name>
        <dbReference type="ChEBI" id="CHEBI:30616"/>
    </ligand>
</feature>
<dbReference type="NCBIfam" id="NF004676">
    <property type="entry name" value="PRK06019.1-2"/>
    <property type="match status" value="1"/>
</dbReference>
<feature type="binding site" evidence="4">
    <location>
        <begin position="262"/>
        <end position="263"/>
    </location>
    <ligand>
        <name>ATP</name>
        <dbReference type="ChEBI" id="CHEBI:30616"/>
    </ligand>
</feature>
<comment type="function">
    <text evidence="4">Catalyzes the ATP-dependent conversion of 5-aminoimidazole ribonucleotide (AIR) and HCO(3)(-) to N5-carboxyaminoimidazole ribonucleotide (N5-CAIR).</text>
</comment>
<dbReference type="Pfam" id="PF22660">
    <property type="entry name" value="RS_preATP-grasp-like"/>
    <property type="match status" value="1"/>
</dbReference>
<comment type="catalytic activity">
    <reaction evidence="4 5">
        <text>5-amino-1-(5-phospho-beta-D-ribosyl)imidazole + hydrogencarbonate + ATP = 5-carboxyamino-1-(5-phospho-D-ribosyl)imidazole + ADP + phosphate + 2 H(+)</text>
        <dbReference type="Rhea" id="RHEA:19317"/>
        <dbReference type="ChEBI" id="CHEBI:15378"/>
        <dbReference type="ChEBI" id="CHEBI:17544"/>
        <dbReference type="ChEBI" id="CHEBI:30616"/>
        <dbReference type="ChEBI" id="CHEBI:43474"/>
        <dbReference type="ChEBI" id="CHEBI:58730"/>
        <dbReference type="ChEBI" id="CHEBI:137981"/>
        <dbReference type="ChEBI" id="CHEBI:456216"/>
        <dbReference type="EC" id="6.3.4.18"/>
    </reaction>
</comment>
<evidence type="ECO:0000313" key="8">
    <source>
        <dbReference type="Proteomes" id="UP000011820"/>
    </source>
</evidence>
<dbReference type="InterPro" id="IPR011054">
    <property type="entry name" value="Rudment_hybrid_motif"/>
</dbReference>
<dbReference type="PANTHER" id="PTHR11609">
    <property type="entry name" value="PURINE BIOSYNTHESIS PROTEIN 6/7, PUR6/7"/>
    <property type="match status" value="1"/>
</dbReference>
<keyword evidence="4 5" id="KW-0436">Ligase</keyword>